<sequence>MGISHRVAKVDQAHRDVIPGQCISFTVTRHVSRSEVKGSFDANKDVQLFYYLFDTEFIMSAMGPPQFRPISYVNLLYGEVKSINNFSVIAARKRRIIGAFTVKIAI</sequence>
<keyword evidence="3" id="KW-1185">Reference proteome</keyword>
<dbReference type="EMBL" id="JABDTM020029408">
    <property type="protein sequence ID" value="KAH0808016.1"/>
    <property type="molecule type" value="Genomic_DNA"/>
</dbReference>
<evidence type="ECO:0000313" key="3">
    <source>
        <dbReference type="Proteomes" id="UP000719412"/>
    </source>
</evidence>
<organism evidence="1 3">
    <name type="scientific">Tenebrio molitor</name>
    <name type="common">Yellow mealworm beetle</name>
    <dbReference type="NCBI Taxonomy" id="7067"/>
    <lineage>
        <taxon>Eukaryota</taxon>
        <taxon>Metazoa</taxon>
        <taxon>Ecdysozoa</taxon>
        <taxon>Arthropoda</taxon>
        <taxon>Hexapoda</taxon>
        <taxon>Insecta</taxon>
        <taxon>Pterygota</taxon>
        <taxon>Neoptera</taxon>
        <taxon>Endopterygota</taxon>
        <taxon>Coleoptera</taxon>
        <taxon>Polyphaga</taxon>
        <taxon>Cucujiformia</taxon>
        <taxon>Tenebrionidae</taxon>
        <taxon>Tenebrio</taxon>
    </lineage>
</organism>
<protein>
    <submittedName>
        <fullName evidence="1">Uncharacterized protein</fullName>
    </submittedName>
</protein>
<dbReference type="Proteomes" id="UP000719412">
    <property type="component" value="Unassembled WGS sequence"/>
</dbReference>
<comment type="caution">
    <text evidence="1">The sequence shown here is derived from an EMBL/GenBank/DDBJ whole genome shotgun (WGS) entry which is preliminary data.</text>
</comment>
<dbReference type="AlphaFoldDB" id="A0A8J6L6H4"/>
<evidence type="ECO:0000313" key="2">
    <source>
        <dbReference type="EMBL" id="KAH0808016.1"/>
    </source>
</evidence>
<gene>
    <name evidence="2" type="ORF">GEV33_014776</name>
    <name evidence="1" type="ORF">GEV33_014777</name>
</gene>
<name>A0A8J6L6H4_TENMO</name>
<evidence type="ECO:0000313" key="1">
    <source>
        <dbReference type="EMBL" id="KAH0808013.1"/>
    </source>
</evidence>
<reference evidence="1" key="2">
    <citation type="submission" date="2021-08" db="EMBL/GenBank/DDBJ databases">
        <authorList>
            <person name="Eriksson T."/>
        </authorList>
    </citation>
    <scope>NUCLEOTIDE SEQUENCE</scope>
    <source>
        <strain evidence="1">Stoneville</strain>
        <tissue evidence="1">Whole head</tissue>
    </source>
</reference>
<reference evidence="1" key="1">
    <citation type="journal article" date="2020" name="J Insects Food Feed">
        <title>The yellow mealworm (Tenebrio molitor) genome: a resource for the emerging insects as food and feed industry.</title>
        <authorList>
            <person name="Eriksson T."/>
            <person name="Andere A."/>
            <person name="Kelstrup H."/>
            <person name="Emery V."/>
            <person name="Picard C."/>
        </authorList>
    </citation>
    <scope>NUCLEOTIDE SEQUENCE</scope>
    <source>
        <strain evidence="1">Stoneville</strain>
        <tissue evidence="1">Whole head</tissue>
    </source>
</reference>
<dbReference type="EMBL" id="JABDTM020029409">
    <property type="protein sequence ID" value="KAH0808013.1"/>
    <property type="molecule type" value="Genomic_DNA"/>
</dbReference>
<proteinExistence type="predicted"/>
<accession>A0A8J6L6H4</accession>